<keyword evidence="3 4" id="KW-0012">Acyltransferase</keyword>
<evidence type="ECO:0000256" key="3">
    <source>
        <dbReference type="ARBA" id="ARBA00023315"/>
    </source>
</evidence>
<comment type="catalytic activity">
    <reaction evidence="4">
        <text>L-phenylalanyl-tRNA(Phe) + an N-terminal L-alpha-aminoacyl-[protein] = an N-terminal L-phenylalanyl-L-alpha-aminoacyl-[protein] + tRNA(Phe)</text>
        <dbReference type="Rhea" id="RHEA:43632"/>
        <dbReference type="Rhea" id="RHEA-COMP:9668"/>
        <dbReference type="Rhea" id="RHEA-COMP:9699"/>
        <dbReference type="Rhea" id="RHEA-COMP:10636"/>
        <dbReference type="Rhea" id="RHEA-COMP:10637"/>
        <dbReference type="ChEBI" id="CHEBI:78442"/>
        <dbReference type="ChEBI" id="CHEBI:78531"/>
        <dbReference type="ChEBI" id="CHEBI:78597"/>
        <dbReference type="ChEBI" id="CHEBI:83561"/>
        <dbReference type="EC" id="2.3.2.6"/>
    </reaction>
</comment>
<evidence type="ECO:0000256" key="2">
    <source>
        <dbReference type="ARBA" id="ARBA00022679"/>
    </source>
</evidence>
<evidence type="ECO:0000256" key="4">
    <source>
        <dbReference type="HAMAP-Rule" id="MF_00688"/>
    </source>
</evidence>
<dbReference type="SUPFAM" id="SSF55729">
    <property type="entry name" value="Acyl-CoA N-acyltransferases (Nat)"/>
    <property type="match status" value="1"/>
</dbReference>
<dbReference type="InterPro" id="IPR042221">
    <property type="entry name" value="Leu/Phe-tRNA_Trfase_N"/>
</dbReference>
<accession>A0ABT1WEZ1</accession>
<organism evidence="5 6">
    <name type="scientific">Limnobacter humi</name>
    <dbReference type="NCBI Taxonomy" id="1778671"/>
    <lineage>
        <taxon>Bacteria</taxon>
        <taxon>Pseudomonadati</taxon>
        <taxon>Pseudomonadota</taxon>
        <taxon>Betaproteobacteria</taxon>
        <taxon>Burkholderiales</taxon>
        <taxon>Burkholderiaceae</taxon>
        <taxon>Limnobacter</taxon>
    </lineage>
</organism>
<keyword evidence="1 4" id="KW-0963">Cytoplasm</keyword>
<evidence type="ECO:0000313" key="6">
    <source>
        <dbReference type="Proteomes" id="UP001204142"/>
    </source>
</evidence>
<dbReference type="Pfam" id="PF03588">
    <property type="entry name" value="Leu_Phe_trans"/>
    <property type="match status" value="1"/>
</dbReference>
<dbReference type="HAMAP" id="MF_00688">
    <property type="entry name" value="Leu_Phe_trans"/>
    <property type="match status" value="1"/>
</dbReference>
<name>A0ABT1WEZ1_9BURK</name>
<dbReference type="PANTHER" id="PTHR30098:SF2">
    <property type="entry name" value="LEUCYL_PHENYLALANYL-TRNA--PROTEIN TRANSFERASE"/>
    <property type="match status" value="1"/>
</dbReference>
<comment type="catalytic activity">
    <reaction evidence="4">
        <text>N-terminal L-arginyl-[protein] + L-leucyl-tRNA(Leu) = N-terminal L-leucyl-L-arginyl-[protein] + tRNA(Leu) + H(+)</text>
        <dbReference type="Rhea" id="RHEA:50416"/>
        <dbReference type="Rhea" id="RHEA-COMP:9613"/>
        <dbReference type="Rhea" id="RHEA-COMP:9622"/>
        <dbReference type="Rhea" id="RHEA-COMP:12672"/>
        <dbReference type="Rhea" id="RHEA-COMP:12673"/>
        <dbReference type="ChEBI" id="CHEBI:15378"/>
        <dbReference type="ChEBI" id="CHEBI:64719"/>
        <dbReference type="ChEBI" id="CHEBI:78442"/>
        <dbReference type="ChEBI" id="CHEBI:78494"/>
        <dbReference type="ChEBI" id="CHEBI:133044"/>
        <dbReference type="EC" id="2.3.2.6"/>
    </reaction>
</comment>
<proteinExistence type="inferred from homology"/>
<evidence type="ECO:0000313" key="5">
    <source>
        <dbReference type="EMBL" id="MCQ8896085.1"/>
    </source>
</evidence>
<dbReference type="Proteomes" id="UP001204142">
    <property type="component" value="Unassembled WGS sequence"/>
</dbReference>
<comment type="similarity">
    <text evidence="4">Belongs to the L/F-transferase family.</text>
</comment>
<comment type="caution">
    <text evidence="5">The sequence shown here is derived from an EMBL/GenBank/DDBJ whole genome shotgun (WGS) entry which is preliminary data.</text>
</comment>
<keyword evidence="6" id="KW-1185">Reference proteome</keyword>
<dbReference type="RefSeq" id="WP_256763837.1">
    <property type="nucleotide sequence ID" value="NZ_JANIGO010000002.1"/>
</dbReference>
<dbReference type="PANTHER" id="PTHR30098">
    <property type="entry name" value="LEUCYL/PHENYLALANYL-TRNA--PROTEIN TRANSFERASE"/>
    <property type="match status" value="1"/>
</dbReference>
<dbReference type="InterPro" id="IPR004616">
    <property type="entry name" value="Leu/Phe-tRNA_Trfase"/>
</dbReference>
<gene>
    <name evidence="4 5" type="primary">aat</name>
    <name evidence="5" type="ORF">NQT62_06500</name>
</gene>
<dbReference type="Gene3D" id="3.30.70.3550">
    <property type="entry name" value="Leucyl/phenylalanyl-tRNA-protein transferase, N-terminal domain"/>
    <property type="match status" value="1"/>
</dbReference>
<dbReference type="InterPro" id="IPR016181">
    <property type="entry name" value="Acyl_CoA_acyltransferase"/>
</dbReference>
<dbReference type="Gene3D" id="3.40.630.70">
    <property type="entry name" value="Leucyl/phenylalanyl-tRNA-protein transferase, C-terminal domain"/>
    <property type="match status" value="1"/>
</dbReference>
<comment type="subcellular location">
    <subcellularLocation>
        <location evidence="4">Cytoplasm</location>
    </subcellularLocation>
</comment>
<protein>
    <recommendedName>
        <fullName evidence="4">Leucyl/phenylalanyl-tRNA--protein transferase</fullName>
        <ecNumber evidence="4">2.3.2.6</ecNumber>
    </recommendedName>
    <alternativeName>
        <fullName evidence="4">L/F-transferase</fullName>
    </alternativeName>
    <alternativeName>
        <fullName evidence="4">Leucyltransferase</fullName>
    </alternativeName>
    <alternativeName>
        <fullName evidence="4">Phenyalanyltransferase</fullName>
    </alternativeName>
</protein>
<dbReference type="InterPro" id="IPR042203">
    <property type="entry name" value="Leu/Phe-tRNA_Trfase_C"/>
</dbReference>
<evidence type="ECO:0000256" key="1">
    <source>
        <dbReference type="ARBA" id="ARBA00022490"/>
    </source>
</evidence>
<dbReference type="GO" id="GO:0008914">
    <property type="term" value="F:leucyl-tRNA--protein transferase activity"/>
    <property type="evidence" value="ECO:0007669"/>
    <property type="project" value="UniProtKB-EC"/>
</dbReference>
<dbReference type="EC" id="2.3.2.6" evidence="4"/>
<reference evidence="5 6" key="1">
    <citation type="submission" date="2022-07" db="EMBL/GenBank/DDBJ databases">
        <authorList>
            <person name="Xamxidin M."/>
            <person name="Wu M."/>
        </authorList>
    </citation>
    <scope>NUCLEOTIDE SEQUENCE [LARGE SCALE GENOMIC DNA]</scope>
    <source>
        <strain evidence="5 6">NBRC 111650</strain>
    </source>
</reference>
<comment type="function">
    <text evidence="4">Functions in the N-end rule pathway of protein degradation where it conjugates Leu, Phe and, less efficiently, Met from aminoacyl-tRNAs to the N-termini of proteins containing an N-terminal arginine or lysine.</text>
</comment>
<comment type="catalytic activity">
    <reaction evidence="4">
        <text>N-terminal L-lysyl-[protein] + L-leucyl-tRNA(Leu) = N-terminal L-leucyl-L-lysyl-[protein] + tRNA(Leu) + H(+)</text>
        <dbReference type="Rhea" id="RHEA:12340"/>
        <dbReference type="Rhea" id="RHEA-COMP:9613"/>
        <dbReference type="Rhea" id="RHEA-COMP:9622"/>
        <dbReference type="Rhea" id="RHEA-COMP:12670"/>
        <dbReference type="Rhea" id="RHEA-COMP:12671"/>
        <dbReference type="ChEBI" id="CHEBI:15378"/>
        <dbReference type="ChEBI" id="CHEBI:65249"/>
        <dbReference type="ChEBI" id="CHEBI:78442"/>
        <dbReference type="ChEBI" id="CHEBI:78494"/>
        <dbReference type="ChEBI" id="CHEBI:133043"/>
        <dbReference type="EC" id="2.3.2.6"/>
    </reaction>
</comment>
<sequence length="243" mass="27538">MASITLPWLDSPKDFPTTGQALLEPAGLLAASDHLTVDWLLQSYPRGIFPWYSPGEPVLWWSTNPRAVLYVEEFKLHRSLLKAIRKQAADPSREIRLNHAFEATIRACAGHPRAGQQGTWITEHIIQAYLDLHRLGHAHSIEHWHNGALVGGLYCVAFGRMVFGESMFARETDASKVAFAYFVSWLKRQNVRIIDCQQATHHLLSLGARLLERKVFEEEMAHSISMSALNWEPCTLAWTNDPT</sequence>
<dbReference type="NCBIfam" id="TIGR00667">
    <property type="entry name" value="aat"/>
    <property type="match status" value="1"/>
</dbReference>
<dbReference type="EMBL" id="JANIGO010000002">
    <property type="protein sequence ID" value="MCQ8896085.1"/>
    <property type="molecule type" value="Genomic_DNA"/>
</dbReference>
<keyword evidence="2 4" id="KW-0808">Transferase</keyword>